<name>A0ABM8PA43_9BURK</name>
<protein>
    <submittedName>
        <fullName evidence="1">Uncharacterized protein</fullName>
    </submittedName>
</protein>
<sequence length="74" mass="8222">MSGPPVHKCYVLSISDARASDTIQETMPPYSVARIRAPTHTDAQRKTPYAWLFSLLSPPPSLWNTRLVARLVAS</sequence>
<organism evidence="1 2">
    <name type="scientific">Paraburkholderia hiiakae</name>
    <dbReference type="NCBI Taxonomy" id="1081782"/>
    <lineage>
        <taxon>Bacteria</taxon>
        <taxon>Pseudomonadati</taxon>
        <taxon>Pseudomonadota</taxon>
        <taxon>Betaproteobacteria</taxon>
        <taxon>Burkholderiales</taxon>
        <taxon>Burkholderiaceae</taxon>
        <taxon>Paraburkholderia</taxon>
    </lineage>
</organism>
<evidence type="ECO:0000313" key="1">
    <source>
        <dbReference type="EMBL" id="CAD6560415.1"/>
    </source>
</evidence>
<evidence type="ECO:0000313" key="2">
    <source>
        <dbReference type="Proteomes" id="UP000656319"/>
    </source>
</evidence>
<proteinExistence type="predicted"/>
<dbReference type="Proteomes" id="UP000656319">
    <property type="component" value="Unassembled WGS sequence"/>
</dbReference>
<accession>A0ABM8PA43</accession>
<reference evidence="1 2" key="1">
    <citation type="submission" date="2020-10" db="EMBL/GenBank/DDBJ databases">
        <authorList>
            <person name="Peeters C."/>
        </authorList>
    </citation>
    <scope>NUCLEOTIDE SEQUENCE [LARGE SCALE GENOMIC DNA]</scope>
    <source>
        <strain evidence="1 2">LMG 27952</strain>
    </source>
</reference>
<keyword evidence="2" id="KW-1185">Reference proteome</keyword>
<gene>
    <name evidence="1" type="ORF">LMG27952_07116</name>
</gene>
<comment type="caution">
    <text evidence="1">The sequence shown here is derived from an EMBL/GenBank/DDBJ whole genome shotgun (WGS) entry which is preliminary data.</text>
</comment>
<dbReference type="EMBL" id="CAJHCQ010000030">
    <property type="protein sequence ID" value="CAD6560415.1"/>
    <property type="molecule type" value="Genomic_DNA"/>
</dbReference>